<dbReference type="FunFam" id="2.40.50.140:FF:000045">
    <property type="entry name" value="Phenylalanine--tRNA ligase beta subunit"/>
    <property type="match status" value="1"/>
</dbReference>
<dbReference type="InterPro" id="IPR009061">
    <property type="entry name" value="DNA-bd_dom_put_sf"/>
</dbReference>
<dbReference type="SUPFAM" id="SSF50249">
    <property type="entry name" value="Nucleic acid-binding proteins"/>
    <property type="match status" value="1"/>
</dbReference>
<dbReference type="AlphaFoldDB" id="A0A2P6AT27"/>
<keyword evidence="15" id="KW-0648">Protein biosynthesis</keyword>
<dbReference type="GO" id="GO:0000287">
    <property type="term" value="F:magnesium ion binding"/>
    <property type="evidence" value="ECO:0007669"/>
    <property type="project" value="InterPro"/>
</dbReference>
<keyword evidence="11" id="KW-0547">Nucleotide-binding</keyword>
<dbReference type="FunFam" id="3.30.56.10:FF:000002">
    <property type="entry name" value="Phenylalanine--tRNA ligase beta subunit"/>
    <property type="match status" value="1"/>
</dbReference>
<dbReference type="EMBL" id="PTQZ01000085">
    <property type="protein sequence ID" value="PQA44327.1"/>
    <property type="molecule type" value="Genomic_DNA"/>
</dbReference>
<dbReference type="InterPro" id="IPR004532">
    <property type="entry name" value="Phe-tRNA-ligase_IIc_bsu_bact"/>
</dbReference>
<feature type="domain" description="TRNA-binding" evidence="20">
    <location>
        <begin position="39"/>
        <end position="148"/>
    </location>
</feature>
<evidence type="ECO:0000256" key="1">
    <source>
        <dbReference type="ARBA" id="ARBA00001946"/>
    </source>
</evidence>
<comment type="subcellular location">
    <subcellularLocation>
        <location evidence="2">Cytoplasm</location>
    </subcellularLocation>
</comment>
<evidence type="ECO:0000256" key="17">
    <source>
        <dbReference type="ARBA" id="ARBA00033189"/>
    </source>
</evidence>
<evidence type="ECO:0000256" key="4">
    <source>
        <dbReference type="ARBA" id="ARBA00011209"/>
    </source>
</evidence>
<dbReference type="GO" id="GO:0006432">
    <property type="term" value="P:phenylalanyl-tRNA aminoacylation"/>
    <property type="evidence" value="ECO:0007669"/>
    <property type="project" value="InterPro"/>
</dbReference>
<feature type="domain" description="B5" evidence="21">
    <location>
        <begin position="401"/>
        <end position="476"/>
    </location>
</feature>
<dbReference type="CDD" id="cd02796">
    <property type="entry name" value="tRNA_bind_bactPheRS"/>
    <property type="match status" value="1"/>
</dbReference>
<keyword evidence="14 19" id="KW-0694">RNA-binding</keyword>
<evidence type="ECO:0000256" key="3">
    <source>
        <dbReference type="ARBA" id="ARBA00008653"/>
    </source>
</evidence>
<comment type="caution">
    <text evidence="22">The sequence shown here is derived from an EMBL/GenBank/DDBJ whole genome shotgun (WGS) entry which is preliminary data.</text>
</comment>
<dbReference type="Pfam" id="PF17759">
    <property type="entry name" value="tRNA_synthFbeta"/>
    <property type="match status" value="1"/>
</dbReference>
<dbReference type="InterPro" id="IPR005147">
    <property type="entry name" value="tRNA_synthase_B5-dom"/>
</dbReference>
<keyword evidence="10" id="KW-0479">Metal-binding</keyword>
<dbReference type="OrthoDB" id="9805455at2"/>
<gene>
    <name evidence="22" type="ORF">C5O18_04885</name>
</gene>
<dbReference type="InterPro" id="IPR005146">
    <property type="entry name" value="B3/B4_tRNA-bd"/>
</dbReference>
<dbReference type="SUPFAM" id="SSF46955">
    <property type="entry name" value="Putative DNA-binding domain"/>
    <property type="match status" value="1"/>
</dbReference>
<evidence type="ECO:0000256" key="14">
    <source>
        <dbReference type="ARBA" id="ARBA00022884"/>
    </source>
</evidence>
<dbReference type="PANTHER" id="PTHR10947:SF0">
    <property type="entry name" value="PHENYLALANINE--TRNA LIGASE BETA SUBUNIT"/>
    <property type="match status" value="1"/>
</dbReference>
<dbReference type="Gene3D" id="3.50.40.10">
    <property type="entry name" value="Phenylalanyl-trna Synthetase, Chain B, domain 3"/>
    <property type="match status" value="1"/>
</dbReference>
<evidence type="ECO:0000256" key="7">
    <source>
        <dbReference type="ARBA" id="ARBA00022490"/>
    </source>
</evidence>
<dbReference type="GO" id="GO:0005524">
    <property type="term" value="F:ATP binding"/>
    <property type="evidence" value="ECO:0007669"/>
    <property type="project" value="UniProtKB-KW"/>
</dbReference>
<dbReference type="InterPro" id="IPR041616">
    <property type="entry name" value="PheRS_beta_core"/>
</dbReference>
<dbReference type="GO" id="GO:0009328">
    <property type="term" value="C:phenylalanine-tRNA ligase complex"/>
    <property type="evidence" value="ECO:0007669"/>
    <property type="project" value="TreeGrafter"/>
</dbReference>
<comment type="cofactor">
    <cofactor evidence="1">
        <name>Mg(2+)</name>
        <dbReference type="ChEBI" id="CHEBI:18420"/>
    </cofactor>
</comment>
<proteinExistence type="inferred from homology"/>
<keyword evidence="16" id="KW-0030">Aminoacyl-tRNA synthetase</keyword>
<dbReference type="InterPro" id="IPR045060">
    <property type="entry name" value="Phe-tRNA-ligase_IIc_bsu"/>
</dbReference>
<dbReference type="InterPro" id="IPR045864">
    <property type="entry name" value="aa-tRNA-synth_II/BPL/LPL"/>
</dbReference>
<keyword evidence="12" id="KW-0067">ATP-binding</keyword>
<evidence type="ECO:0000256" key="13">
    <source>
        <dbReference type="ARBA" id="ARBA00022842"/>
    </source>
</evidence>
<evidence type="ECO:0000259" key="21">
    <source>
        <dbReference type="PROSITE" id="PS51483"/>
    </source>
</evidence>
<sequence>MQFSEQRLRQLVNPAVDTAALAHQLTMAGLEVDAVVPVAPPFSGVVIGEVLTVVQHPNADKLRVTTVSVGGGEPLQIVCGAANVRPGLRVPVAVVGAVLPGDFRIKEAKLRGTESFGMLCAEQELGLAEESDGLWELPADAPVGTDIRAWLGLDDNLIELGLTPNRGDCLGMRGLARETAAVFGLDFVPAVVPAVSAGHGDTLPVALNAPEACPRYAGRLIRGIRAGAASPLWLVEALRRAGVRSLHPVVDVTNYLMIELGQPMHAFDAARVNGGIQVRRAAAGESLTLLDGQTLTLREQTLVIADDAQALALAGIMGGQGSAVSDETTDIFLEAAFFQPLALAGEARRYGLHTDSSHRFERGVDYVLPVTAIEQATALILDIVGGSAGPVTEVVAAEHLPQRPAIALRRERIARVLGFAIADADVAAYLGRLGMQTETVADGWQVTPPSHRFDITLEVDLIEELARLYGYNRLPVTAPLAPVRLLPQAEARQPLRRLKRTLVDLGYQEAITFSFVEPGLLREFDPETQPLALANPISSDLSVMRTSLWPGLALAARHNQSRQQARVRLFESGLRFVPAADGLRQEPVLAGIVTGSALPESWNNAKNSLDFFDVKGNIEGVLQVAGVAGRVSFTAGEHVALHPGQTAAILLDGRRIGWLGA</sequence>
<dbReference type="FunFam" id="3.50.40.10:FF:000001">
    <property type="entry name" value="Phenylalanine--tRNA ligase beta subunit"/>
    <property type="match status" value="1"/>
</dbReference>
<evidence type="ECO:0000259" key="20">
    <source>
        <dbReference type="PROSITE" id="PS50886"/>
    </source>
</evidence>
<reference evidence="23" key="1">
    <citation type="submission" date="2018-02" db="EMBL/GenBank/DDBJ databases">
        <title>Genome sequencing of Solimonas sp. HR-BB.</title>
        <authorList>
            <person name="Lee Y."/>
            <person name="Jeon C.O."/>
        </authorList>
    </citation>
    <scope>NUCLEOTIDE SEQUENCE [LARGE SCALE GENOMIC DNA]</scope>
    <source>
        <strain evidence="23">HR-E</strain>
    </source>
</reference>
<organism evidence="22 23">
    <name type="scientific">Amnimonas aquatica</name>
    <dbReference type="NCBI Taxonomy" id="2094561"/>
    <lineage>
        <taxon>Bacteria</taxon>
        <taxon>Pseudomonadati</taxon>
        <taxon>Pseudomonadota</taxon>
        <taxon>Gammaproteobacteria</taxon>
        <taxon>Moraxellales</taxon>
        <taxon>Moraxellaceae</taxon>
        <taxon>Amnimonas</taxon>
    </lineage>
</organism>
<dbReference type="PROSITE" id="PS51483">
    <property type="entry name" value="B5"/>
    <property type="match status" value="1"/>
</dbReference>
<dbReference type="SUPFAM" id="SSF56037">
    <property type="entry name" value="PheT/TilS domain"/>
    <property type="match status" value="1"/>
</dbReference>
<keyword evidence="7" id="KW-0963">Cytoplasm</keyword>
<dbReference type="Gene3D" id="2.40.50.140">
    <property type="entry name" value="Nucleic acid-binding proteins"/>
    <property type="match status" value="1"/>
</dbReference>
<keyword evidence="13" id="KW-0460">Magnesium</keyword>
<evidence type="ECO:0000256" key="19">
    <source>
        <dbReference type="PROSITE-ProRule" id="PRU00209"/>
    </source>
</evidence>
<comment type="similarity">
    <text evidence="3">Belongs to the phenylalanyl-tRNA synthetase beta subunit family. Type 1 subfamily.</text>
</comment>
<evidence type="ECO:0000256" key="12">
    <source>
        <dbReference type="ARBA" id="ARBA00022840"/>
    </source>
</evidence>
<dbReference type="InterPro" id="IPR020825">
    <property type="entry name" value="Phe-tRNA_synthase-like_B3/B4"/>
</dbReference>
<dbReference type="Proteomes" id="UP000243900">
    <property type="component" value="Unassembled WGS sequence"/>
</dbReference>
<dbReference type="SUPFAM" id="SSF55681">
    <property type="entry name" value="Class II aaRS and biotin synthetases"/>
    <property type="match status" value="1"/>
</dbReference>
<dbReference type="EC" id="6.1.1.20" evidence="5"/>
<evidence type="ECO:0000256" key="9">
    <source>
        <dbReference type="ARBA" id="ARBA00022598"/>
    </source>
</evidence>
<evidence type="ECO:0000256" key="15">
    <source>
        <dbReference type="ARBA" id="ARBA00022917"/>
    </source>
</evidence>
<dbReference type="PANTHER" id="PTHR10947">
    <property type="entry name" value="PHENYLALANYL-TRNA SYNTHETASE BETA CHAIN AND LEUCINE-RICH REPEAT-CONTAINING PROTEIN 47"/>
    <property type="match status" value="1"/>
</dbReference>
<dbReference type="Pfam" id="PF01588">
    <property type="entry name" value="tRNA_bind"/>
    <property type="match status" value="1"/>
</dbReference>
<dbReference type="SMART" id="SM00874">
    <property type="entry name" value="B5"/>
    <property type="match status" value="1"/>
</dbReference>
<comment type="catalytic activity">
    <reaction evidence="18">
        <text>tRNA(Phe) + L-phenylalanine + ATP = L-phenylalanyl-tRNA(Phe) + AMP + diphosphate + H(+)</text>
        <dbReference type="Rhea" id="RHEA:19413"/>
        <dbReference type="Rhea" id="RHEA-COMP:9668"/>
        <dbReference type="Rhea" id="RHEA-COMP:9699"/>
        <dbReference type="ChEBI" id="CHEBI:15378"/>
        <dbReference type="ChEBI" id="CHEBI:30616"/>
        <dbReference type="ChEBI" id="CHEBI:33019"/>
        <dbReference type="ChEBI" id="CHEBI:58095"/>
        <dbReference type="ChEBI" id="CHEBI:78442"/>
        <dbReference type="ChEBI" id="CHEBI:78531"/>
        <dbReference type="ChEBI" id="CHEBI:456215"/>
        <dbReference type="EC" id="6.1.1.20"/>
    </reaction>
</comment>
<dbReference type="CDD" id="cd00769">
    <property type="entry name" value="PheRS_beta_core"/>
    <property type="match status" value="1"/>
</dbReference>
<evidence type="ECO:0000256" key="2">
    <source>
        <dbReference type="ARBA" id="ARBA00004496"/>
    </source>
</evidence>
<evidence type="ECO:0000256" key="10">
    <source>
        <dbReference type="ARBA" id="ARBA00022723"/>
    </source>
</evidence>
<dbReference type="SMART" id="SM00873">
    <property type="entry name" value="B3_4"/>
    <property type="match status" value="1"/>
</dbReference>
<keyword evidence="8 19" id="KW-0820">tRNA-binding</keyword>
<evidence type="ECO:0000313" key="23">
    <source>
        <dbReference type="Proteomes" id="UP000243900"/>
    </source>
</evidence>
<evidence type="ECO:0000256" key="8">
    <source>
        <dbReference type="ARBA" id="ARBA00022555"/>
    </source>
</evidence>
<dbReference type="Pfam" id="PF03483">
    <property type="entry name" value="B3_4"/>
    <property type="match status" value="1"/>
</dbReference>
<evidence type="ECO:0000313" key="22">
    <source>
        <dbReference type="EMBL" id="PQA44327.1"/>
    </source>
</evidence>
<dbReference type="NCBIfam" id="TIGR00472">
    <property type="entry name" value="pheT_bact"/>
    <property type="match status" value="1"/>
</dbReference>
<dbReference type="RefSeq" id="WP_105191965.1">
    <property type="nucleotide sequence ID" value="NZ_PTQZ01000085.1"/>
</dbReference>
<comment type="subunit">
    <text evidence="4">Tetramer of two alpha and two beta subunits.</text>
</comment>
<accession>A0A2P6AT27</accession>
<dbReference type="InterPro" id="IPR002547">
    <property type="entry name" value="tRNA-bd_dom"/>
</dbReference>
<evidence type="ECO:0000256" key="5">
    <source>
        <dbReference type="ARBA" id="ARBA00012814"/>
    </source>
</evidence>
<feature type="non-terminal residue" evidence="22">
    <location>
        <position position="661"/>
    </location>
</feature>
<keyword evidence="9 22" id="KW-0436">Ligase</keyword>
<dbReference type="InterPro" id="IPR033714">
    <property type="entry name" value="tRNA_bind_bactPheRS"/>
</dbReference>
<dbReference type="HAMAP" id="MF_00283">
    <property type="entry name" value="Phe_tRNA_synth_beta1"/>
    <property type="match status" value="1"/>
</dbReference>
<dbReference type="Gene3D" id="3.30.930.10">
    <property type="entry name" value="Bira Bifunctional Protein, Domain 2"/>
    <property type="match status" value="1"/>
</dbReference>
<dbReference type="NCBIfam" id="NF045760">
    <property type="entry name" value="YtpR"/>
    <property type="match status" value="1"/>
</dbReference>
<evidence type="ECO:0000256" key="11">
    <source>
        <dbReference type="ARBA" id="ARBA00022741"/>
    </source>
</evidence>
<evidence type="ECO:0000256" key="6">
    <source>
        <dbReference type="ARBA" id="ARBA00017032"/>
    </source>
</evidence>
<evidence type="ECO:0000256" key="16">
    <source>
        <dbReference type="ARBA" id="ARBA00023146"/>
    </source>
</evidence>
<evidence type="ECO:0000256" key="18">
    <source>
        <dbReference type="ARBA" id="ARBA00049255"/>
    </source>
</evidence>
<keyword evidence="23" id="KW-1185">Reference proteome</keyword>
<dbReference type="Gene3D" id="3.30.56.10">
    <property type="match status" value="2"/>
</dbReference>
<dbReference type="PROSITE" id="PS50886">
    <property type="entry name" value="TRBD"/>
    <property type="match status" value="1"/>
</dbReference>
<dbReference type="FunFam" id="3.30.930.10:FF:000022">
    <property type="entry name" value="Phenylalanine--tRNA ligase beta subunit"/>
    <property type="match status" value="1"/>
</dbReference>
<dbReference type="InterPro" id="IPR012340">
    <property type="entry name" value="NA-bd_OB-fold"/>
</dbReference>
<name>A0A2P6AT27_9GAMM</name>
<dbReference type="GO" id="GO:0000049">
    <property type="term" value="F:tRNA binding"/>
    <property type="evidence" value="ECO:0007669"/>
    <property type="project" value="UniProtKB-UniRule"/>
</dbReference>
<dbReference type="GO" id="GO:0004826">
    <property type="term" value="F:phenylalanine-tRNA ligase activity"/>
    <property type="evidence" value="ECO:0007669"/>
    <property type="project" value="UniProtKB-EC"/>
</dbReference>
<dbReference type="Pfam" id="PF03484">
    <property type="entry name" value="B5"/>
    <property type="match status" value="1"/>
</dbReference>
<protein>
    <recommendedName>
        <fullName evidence="6">Phenylalanine--tRNA ligase beta subunit</fullName>
        <ecNumber evidence="5">6.1.1.20</ecNumber>
    </recommendedName>
    <alternativeName>
        <fullName evidence="17">Phenylalanyl-tRNA synthetase beta subunit</fullName>
    </alternativeName>
</protein>